<sequence>MEDYRMIITPKELNQQKKDLLIVDIRPSKQRNEIPLNGLNSISCENDEVSNIQEKKVLVCQYGIVTEGLIIENDLPNTFSLLGGAESWNEFKKEQKDLSQWSRQTVLPEIGIEGQKKILNANISIVGMGGLGCPAAQSLLIAGIGSLHLIDNDTVSLSNLHRQPLFNPEDIDHKKVIVAKKKLSRMNPKANIKITDTLLDEKNAHTLLSGSDVIIDATDNIKSRQLIDRISKELNTPMIYGGLYRFEGQVSVFNVDGSPGYAELFPDSSYGGDSCADAGVLGVLPGIIGNIQALETLKLIIGIEPILIGKILIYDGMDHTTKTIHL</sequence>
<dbReference type="GO" id="GO:0008641">
    <property type="term" value="F:ubiquitin-like modifier activating enzyme activity"/>
    <property type="evidence" value="ECO:0007669"/>
    <property type="project" value="InterPro"/>
</dbReference>
<comment type="similarity">
    <text evidence="1">Belongs to the HesA/MoeB/ThiF family.</text>
</comment>
<dbReference type="GO" id="GO:0005737">
    <property type="term" value="C:cytoplasm"/>
    <property type="evidence" value="ECO:0007669"/>
    <property type="project" value="TreeGrafter"/>
</dbReference>
<dbReference type="PANTHER" id="PTHR10953">
    <property type="entry name" value="UBIQUITIN-ACTIVATING ENZYME E1"/>
    <property type="match status" value="1"/>
</dbReference>
<evidence type="ECO:0000259" key="2">
    <source>
        <dbReference type="Pfam" id="PF00899"/>
    </source>
</evidence>
<dbReference type="GO" id="GO:0004792">
    <property type="term" value="F:thiosulfate-cyanide sulfurtransferase activity"/>
    <property type="evidence" value="ECO:0007669"/>
    <property type="project" value="TreeGrafter"/>
</dbReference>
<feature type="domain" description="THIF-type NAD/FAD binding fold" evidence="2">
    <location>
        <begin position="102"/>
        <end position="325"/>
    </location>
</feature>
<dbReference type="PANTHER" id="PTHR10953:SF102">
    <property type="entry name" value="ADENYLYLTRANSFERASE AND SULFURTRANSFERASE MOCS3"/>
    <property type="match status" value="1"/>
</dbReference>
<evidence type="ECO:0000256" key="1">
    <source>
        <dbReference type="ARBA" id="ARBA00009919"/>
    </source>
</evidence>
<dbReference type="AlphaFoldDB" id="A0A381UDJ1"/>
<gene>
    <name evidence="3" type="ORF">METZ01_LOCUS79063</name>
</gene>
<protein>
    <recommendedName>
        <fullName evidence="2">THIF-type NAD/FAD binding fold domain-containing protein</fullName>
    </recommendedName>
</protein>
<dbReference type="CDD" id="cd00757">
    <property type="entry name" value="ThiF_MoeB_HesA_family"/>
    <property type="match status" value="1"/>
</dbReference>
<proteinExistence type="inferred from homology"/>
<dbReference type="GO" id="GO:0016779">
    <property type="term" value="F:nucleotidyltransferase activity"/>
    <property type="evidence" value="ECO:0007669"/>
    <property type="project" value="TreeGrafter"/>
</dbReference>
<dbReference type="InterPro" id="IPR045886">
    <property type="entry name" value="ThiF/MoeB/HesA"/>
</dbReference>
<evidence type="ECO:0000313" key="3">
    <source>
        <dbReference type="EMBL" id="SVA26209.1"/>
    </source>
</evidence>
<dbReference type="EMBL" id="UINC01006218">
    <property type="protein sequence ID" value="SVA26209.1"/>
    <property type="molecule type" value="Genomic_DNA"/>
</dbReference>
<dbReference type="Gene3D" id="3.40.50.720">
    <property type="entry name" value="NAD(P)-binding Rossmann-like Domain"/>
    <property type="match status" value="1"/>
</dbReference>
<accession>A0A381UDJ1</accession>
<dbReference type="InterPro" id="IPR000594">
    <property type="entry name" value="ThiF_NAD_FAD-bd"/>
</dbReference>
<dbReference type="FunFam" id="3.40.50.720:FF:000080">
    <property type="entry name" value="Thiazole biosynthesis adenylyltransferase ThiF"/>
    <property type="match status" value="1"/>
</dbReference>
<dbReference type="SUPFAM" id="SSF69572">
    <property type="entry name" value="Activating enzymes of the ubiquitin-like proteins"/>
    <property type="match status" value="1"/>
</dbReference>
<name>A0A381UDJ1_9ZZZZ</name>
<organism evidence="3">
    <name type="scientific">marine metagenome</name>
    <dbReference type="NCBI Taxonomy" id="408172"/>
    <lineage>
        <taxon>unclassified sequences</taxon>
        <taxon>metagenomes</taxon>
        <taxon>ecological metagenomes</taxon>
    </lineage>
</organism>
<dbReference type="Pfam" id="PF00899">
    <property type="entry name" value="ThiF"/>
    <property type="match status" value="1"/>
</dbReference>
<dbReference type="InterPro" id="IPR035985">
    <property type="entry name" value="Ubiquitin-activating_enz"/>
</dbReference>
<reference evidence="3" key="1">
    <citation type="submission" date="2018-05" db="EMBL/GenBank/DDBJ databases">
        <authorList>
            <person name="Lanie J.A."/>
            <person name="Ng W.-L."/>
            <person name="Kazmierczak K.M."/>
            <person name="Andrzejewski T.M."/>
            <person name="Davidsen T.M."/>
            <person name="Wayne K.J."/>
            <person name="Tettelin H."/>
            <person name="Glass J.I."/>
            <person name="Rusch D."/>
            <person name="Podicherti R."/>
            <person name="Tsui H.-C.T."/>
            <person name="Winkler M.E."/>
        </authorList>
    </citation>
    <scope>NUCLEOTIDE SEQUENCE</scope>
</reference>